<proteinExistence type="predicted"/>
<keyword evidence="2" id="KW-0964">Secreted</keyword>
<evidence type="ECO:0000259" key="4">
    <source>
        <dbReference type="SMART" id="SM01318"/>
    </source>
</evidence>
<feature type="chain" id="PRO_5012795114" evidence="3">
    <location>
        <begin position="21"/>
        <end position="100"/>
    </location>
</feature>
<evidence type="ECO:0000313" key="5">
    <source>
        <dbReference type="EMBL" id="JAV28839.1"/>
    </source>
</evidence>
<accession>A0A1Q3FMK2</accession>
<dbReference type="AlphaFoldDB" id="A0A1Q3FMK2"/>
<comment type="subcellular location">
    <subcellularLocation>
        <location evidence="1">Secreted</location>
    </subcellularLocation>
</comment>
<keyword evidence="3" id="KW-0732">Signal</keyword>
<protein>
    <submittedName>
        <fullName evidence="5">Putative conserved secreted protein</fullName>
    </submittedName>
</protein>
<evidence type="ECO:0000256" key="1">
    <source>
        <dbReference type="ARBA" id="ARBA00004613"/>
    </source>
</evidence>
<sequence>MKLLFVVTLVICCILQYTSGYSRAVANARHSAFPGQCYDGETKTTVKKGFTKYKNCEKYTCGKDYALSVTGCLLTAVPKGCGSTSDMSKKYPDCCPKVVC</sequence>
<feature type="signal peptide" evidence="3">
    <location>
        <begin position="1"/>
        <end position="20"/>
    </location>
</feature>
<dbReference type="PANTHER" id="PTHR39957:SF2">
    <property type="entry name" value="GEO11553P1"/>
    <property type="match status" value="1"/>
</dbReference>
<dbReference type="GO" id="GO:0005576">
    <property type="term" value="C:extracellular region"/>
    <property type="evidence" value="ECO:0007669"/>
    <property type="project" value="UniProtKB-SubCell"/>
</dbReference>
<feature type="domain" description="Single" evidence="4">
    <location>
        <begin position="37"/>
        <end position="100"/>
    </location>
</feature>
<dbReference type="EMBL" id="GFDL01006206">
    <property type="protein sequence ID" value="JAV28839.1"/>
    <property type="molecule type" value="Transcribed_RNA"/>
</dbReference>
<dbReference type="InterPro" id="IPR029277">
    <property type="entry name" value="SVWC_dom"/>
</dbReference>
<reference evidence="5" key="1">
    <citation type="submission" date="2017-01" db="EMBL/GenBank/DDBJ databases">
        <title>A deep insight into the sialotranscriptome of adult male and female Cluex tarsalis mosquitoes.</title>
        <authorList>
            <person name="Ribeiro J.M."/>
            <person name="Moreira F."/>
            <person name="Bernard K.A."/>
            <person name="Calvo E."/>
        </authorList>
    </citation>
    <scope>NUCLEOTIDE SEQUENCE</scope>
    <source>
        <strain evidence="5">Kern County</strain>
        <tissue evidence="5">Salivary glands</tissue>
    </source>
</reference>
<dbReference type="InterPro" id="IPR053308">
    <property type="entry name" value="Vago-like"/>
</dbReference>
<evidence type="ECO:0000256" key="2">
    <source>
        <dbReference type="ARBA" id="ARBA00022525"/>
    </source>
</evidence>
<evidence type="ECO:0000256" key="3">
    <source>
        <dbReference type="SAM" id="SignalP"/>
    </source>
</evidence>
<organism evidence="5">
    <name type="scientific">Culex tarsalis</name>
    <name type="common">Encephalitis mosquito</name>
    <dbReference type="NCBI Taxonomy" id="7177"/>
    <lineage>
        <taxon>Eukaryota</taxon>
        <taxon>Metazoa</taxon>
        <taxon>Ecdysozoa</taxon>
        <taxon>Arthropoda</taxon>
        <taxon>Hexapoda</taxon>
        <taxon>Insecta</taxon>
        <taxon>Pterygota</taxon>
        <taxon>Neoptera</taxon>
        <taxon>Endopterygota</taxon>
        <taxon>Diptera</taxon>
        <taxon>Nematocera</taxon>
        <taxon>Culicoidea</taxon>
        <taxon>Culicidae</taxon>
        <taxon>Culicinae</taxon>
        <taxon>Culicini</taxon>
        <taxon>Culex</taxon>
        <taxon>Culex</taxon>
    </lineage>
</organism>
<dbReference type="PANTHER" id="PTHR39957">
    <property type="entry name" value="AT09846P1-RELATED"/>
    <property type="match status" value="1"/>
</dbReference>
<dbReference type="Pfam" id="PF15430">
    <property type="entry name" value="SVWC"/>
    <property type="match status" value="1"/>
</dbReference>
<name>A0A1Q3FMK2_CULTA</name>
<dbReference type="SMART" id="SM01318">
    <property type="entry name" value="SVWC"/>
    <property type="match status" value="1"/>
</dbReference>